<sequence length="77" mass="8480">MEEQNSMLPPDIAGLQDGSKTKNEKLIYLAPAMGSILVELENNIAAGSITVKETEGKVEEGWMVEDDVVREIDIDLF</sequence>
<evidence type="ECO:0000313" key="1">
    <source>
        <dbReference type="EMBL" id="PRD56498.1"/>
    </source>
</evidence>
<comment type="caution">
    <text evidence="1">The sequence shown here is derived from an EMBL/GenBank/DDBJ whole genome shotgun (WGS) entry which is preliminary data.</text>
</comment>
<dbReference type="OrthoDB" id="713850at2"/>
<gene>
    <name evidence="1" type="ORF">C5749_04445</name>
</gene>
<evidence type="ECO:0000313" key="2">
    <source>
        <dbReference type="Proteomes" id="UP000238642"/>
    </source>
</evidence>
<protein>
    <submittedName>
        <fullName evidence="1">Uncharacterized protein</fullName>
    </submittedName>
</protein>
<proteinExistence type="predicted"/>
<name>A0A2S9JTG9_9SPHI</name>
<organism evidence="1 2">
    <name type="scientific">Sphingobacterium gobiense</name>
    <dbReference type="NCBI Taxonomy" id="1382456"/>
    <lineage>
        <taxon>Bacteria</taxon>
        <taxon>Pseudomonadati</taxon>
        <taxon>Bacteroidota</taxon>
        <taxon>Sphingobacteriia</taxon>
        <taxon>Sphingobacteriales</taxon>
        <taxon>Sphingobacteriaceae</taxon>
        <taxon>Sphingobacterium</taxon>
    </lineage>
</organism>
<dbReference type="EMBL" id="PVBS01000001">
    <property type="protein sequence ID" value="PRD56498.1"/>
    <property type="molecule type" value="Genomic_DNA"/>
</dbReference>
<dbReference type="RefSeq" id="WP_105723365.1">
    <property type="nucleotide sequence ID" value="NZ_PVBS01000001.1"/>
</dbReference>
<dbReference type="AlphaFoldDB" id="A0A2S9JTG9"/>
<accession>A0A2S9JTG9</accession>
<keyword evidence="2" id="KW-1185">Reference proteome</keyword>
<dbReference type="Proteomes" id="UP000238642">
    <property type="component" value="Unassembled WGS sequence"/>
</dbReference>
<reference evidence="1 2" key="1">
    <citation type="submission" date="2018-02" db="EMBL/GenBank/DDBJ databases">
        <title>The draft genome of Sphingobacterium gobiense H7.</title>
        <authorList>
            <person name="Li L."/>
            <person name="Liu L."/>
            <person name="Zhang X."/>
            <person name="Wang T."/>
            <person name="Liang L."/>
        </authorList>
    </citation>
    <scope>NUCLEOTIDE SEQUENCE [LARGE SCALE GENOMIC DNA]</scope>
    <source>
        <strain evidence="1 2">ACCC 05757</strain>
    </source>
</reference>